<dbReference type="RefSeq" id="WP_188980726.1">
    <property type="nucleotide sequence ID" value="NZ_BMPD01000011.1"/>
</dbReference>
<proteinExistence type="predicted"/>
<comment type="caution">
    <text evidence="1">The sequence shown here is derived from an EMBL/GenBank/DDBJ whole genome shotgun (WGS) entry which is preliminary data.</text>
</comment>
<protein>
    <submittedName>
        <fullName evidence="1">Uncharacterized protein</fullName>
    </submittedName>
</protein>
<evidence type="ECO:0000313" key="2">
    <source>
        <dbReference type="Proteomes" id="UP000614221"/>
    </source>
</evidence>
<reference evidence="1" key="1">
    <citation type="journal article" date="2014" name="Int. J. Syst. Evol. Microbiol.">
        <title>Complete genome sequence of Corynebacterium casei LMG S-19264T (=DSM 44701T), isolated from a smear-ripened cheese.</title>
        <authorList>
            <consortium name="US DOE Joint Genome Institute (JGI-PGF)"/>
            <person name="Walter F."/>
            <person name="Albersmeier A."/>
            <person name="Kalinowski J."/>
            <person name="Ruckert C."/>
        </authorList>
    </citation>
    <scope>NUCLEOTIDE SEQUENCE</scope>
    <source>
        <strain evidence="1">JCM 19018</strain>
    </source>
</reference>
<dbReference type="InterPro" id="IPR031009">
    <property type="entry name" value="Tcm_partner"/>
</dbReference>
<gene>
    <name evidence="1" type="ORF">GCM10009067_40110</name>
</gene>
<evidence type="ECO:0000313" key="1">
    <source>
        <dbReference type="EMBL" id="GGK83918.1"/>
    </source>
</evidence>
<dbReference type="NCBIfam" id="TIGR04474">
    <property type="entry name" value="tcm_partner"/>
    <property type="match status" value="1"/>
</dbReference>
<dbReference type="AlphaFoldDB" id="A0A830EQ48"/>
<sequence>MSLQTPDNEWIRQKLNTLTEYADELYNIQPSATNEIGPWAALKLFHLIVTVDLYTRIIHKSDGIDRKLYFDVLAGSGIVEIENKDVNITGSPIIAATLPEYPFDELHFFEGKRERATALSHRLDYIADETPLDIDRDACFVHHGDANQTVPEEIDKIIQESGYSGTNQLTFADNERMEIDWKTMIALSRIWGDYLINFQHKGVSRELGYLESGEASEERIETAQRKLHKFVGGRQYRRCNSADELRKLYKQQLATIGEKYDEPQNNRPINRQIRVKGAGDRYSYDLIYATRETDNGSPYIGFMDNMKERIERMSGDDVAEVIEIMEGSATGLDEFVPDQAEIEREDGQSSLGDF</sequence>
<accession>A0A830EQ48</accession>
<dbReference type="EMBL" id="BMPD01000011">
    <property type="protein sequence ID" value="GGK83918.1"/>
    <property type="molecule type" value="Genomic_DNA"/>
</dbReference>
<name>A0A830EQ48_9EURY</name>
<reference evidence="1" key="2">
    <citation type="submission" date="2020-09" db="EMBL/GenBank/DDBJ databases">
        <authorList>
            <person name="Sun Q."/>
            <person name="Ohkuma M."/>
        </authorList>
    </citation>
    <scope>NUCLEOTIDE SEQUENCE</scope>
    <source>
        <strain evidence="1">JCM 19018</strain>
    </source>
</reference>
<organism evidence="1 2">
    <name type="scientific">Haloarcula sebkhae</name>
    <dbReference type="NCBI Taxonomy" id="932660"/>
    <lineage>
        <taxon>Archaea</taxon>
        <taxon>Methanobacteriati</taxon>
        <taxon>Methanobacteriota</taxon>
        <taxon>Stenosarchaea group</taxon>
        <taxon>Halobacteria</taxon>
        <taxon>Halobacteriales</taxon>
        <taxon>Haloarculaceae</taxon>
        <taxon>Haloarcula</taxon>
    </lineage>
</organism>
<dbReference type="OrthoDB" id="217031at2157"/>
<dbReference type="Proteomes" id="UP000614221">
    <property type="component" value="Unassembled WGS sequence"/>
</dbReference>